<accession>A0A178MTR2</accession>
<dbReference type="RefSeq" id="WP_068490891.1">
    <property type="nucleotide sequence ID" value="NZ_LWQT01000044.1"/>
</dbReference>
<protein>
    <recommendedName>
        <fullName evidence="3">Fe-S oxidoreductase</fullName>
    </recommendedName>
</protein>
<dbReference type="EMBL" id="LWQT01000044">
    <property type="protein sequence ID" value="OAN52144.1"/>
    <property type="molecule type" value="Genomic_DNA"/>
</dbReference>
<gene>
    <name evidence="1" type="ORF">A6A04_00065</name>
</gene>
<evidence type="ECO:0008006" key="3">
    <source>
        <dbReference type="Google" id="ProtNLM"/>
    </source>
</evidence>
<sequence>MDRHFRCTACGKCCFGWLPLTIKDALAHAQRFPLAVVWTPIKQASKAFDITARLGITVRMRNKKQLAVRIVPTGYIPPSMPCPALTSDNLCGIHADKPSRCRTMPFFPYREEADQAELLVPRAGWDCDTSSAAPVVYRDKAVVGRMDFDQEWGELRDQVPVLRAYGEWLMKSVPGMIDNLTKAVMKPGGGHVVVSFASLLRHLDGVDKAALAEWQLPVLADYMAKTADQPKLAEYHRNYDDWAWEIERLA</sequence>
<dbReference type="Pfam" id="PF03692">
    <property type="entry name" value="CxxCxxCC"/>
    <property type="match status" value="1"/>
</dbReference>
<dbReference type="OrthoDB" id="7500397at2"/>
<comment type="caution">
    <text evidence="1">The sequence shown here is derived from an EMBL/GenBank/DDBJ whole genome shotgun (WGS) entry which is preliminary data.</text>
</comment>
<dbReference type="Proteomes" id="UP000078428">
    <property type="component" value="Unassembled WGS sequence"/>
</dbReference>
<dbReference type="InterPro" id="IPR005358">
    <property type="entry name" value="Puta_zinc/iron-chelating_dom"/>
</dbReference>
<evidence type="ECO:0000313" key="2">
    <source>
        <dbReference type="Proteomes" id="UP000078428"/>
    </source>
</evidence>
<dbReference type="AlphaFoldDB" id="A0A178MTR2"/>
<reference evidence="1 2" key="1">
    <citation type="submission" date="2016-04" db="EMBL/GenBank/DDBJ databases">
        <title>Draft genome sequence of freshwater magnetotactic bacteria Magnetospirillum marisnigri SP-1 and Magnetospirillum moscoviense BB-1.</title>
        <authorList>
            <person name="Koziaeva V."/>
            <person name="Dziuba M.V."/>
            <person name="Ivanov T.M."/>
            <person name="Kuznetsov B."/>
            <person name="Grouzdev D.S."/>
        </authorList>
    </citation>
    <scope>NUCLEOTIDE SEQUENCE [LARGE SCALE GENOMIC DNA]</scope>
    <source>
        <strain evidence="1 2">SP-1</strain>
    </source>
</reference>
<evidence type="ECO:0000313" key="1">
    <source>
        <dbReference type="EMBL" id="OAN52144.1"/>
    </source>
</evidence>
<keyword evidence="2" id="KW-1185">Reference proteome</keyword>
<dbReference type="STRING" id="1285242.A6A04_00065"/>
<proteinExistence type="predicted"/>
<organism evidence="1 2">
    <name type="scientific">Paramagnetospirillum marisnigri</name>
    <dbReference type="NCBI Taxonomy" id="1285242"/>
    <lineage>
        <taxon>Bacteria</taxon>
        <taxon>Pseudomonadati</taxon>
        <taxon>Pseudomonadota</taxon>
        <taxon>Alphaproteobacteria</taxon>
        <taxon>Rhodospirillales</taxon>
        <taxon>Magnetospirillaceae</taxon>
        <taxon>Paramagnetospirillum</taxon>
    </lineage>
</organism>
<name>A0A178MTR2_9PROT</name>